<evidence type="ECO:0000256" key="1">
    <source>
        <dbReference type="ARBA" id="ARBA00022737"/>
    </source>
</evidence>
<dbReference type="InterPro" id="IPR019734">
    <property type="entry name" value="TPR_rpt"/>
</dbReference>
<dbReference type="PROSITE" id="PS50005">
    <property type="entry name" value="TPR"/>
    <property type="match status" value="2"/>
</dbReference>
<protein>
    <submittedName>
        <fullName evidence="4">Tetratricopeptide repeat protein</fullName>
    </submittedName>
</protein>
<feature type="repeat" description="TPR" evidence="3">
    <location>
        <begin position="429"/>
        <end position="462"/>
    </location>
</feature>
<keyword evidence="1" id="KW-0677">Repeat</keyword>
<dbReference type="EMBL" id="BAABFL010000464">
    <property type="protein sequence ID" value="GAA4651859.1"/>
    <property type="molecule type" value="Genomic_DNA"/>
</dbReference>
<dbReference type="Pfam" id="PF13432">
    <property type="entry name" value="TPR_16"/>
    <property type="match status" value="3"/>
</dbReference>
<dbReference type="PANTHER" id="PTHR44943">
    <property type="entry name" value="CELLULOSE SYNTHASE OPERON PROTEIN C"/>
    <property type="match status" value="1"/>
</dbReference>
<comment type="caution">
    <text evidence="4">The sequence shown here is derived from an EMBL/GenBank/DDBJ whole genome shotgun (WGS) entry which is preliminary data.</text>
</comment>
<dbReference type="PANTHER" id="PTHR44943:SF8">
    <property type="entry name" value="TPR REPEAT-CONTAINING PROTEIN MJ0263"/>
    <property type="match status" value="1"/>
</dbReference>
<dbReference type="Gene3D" id="1.25.40.10">
    <property type="entry name" value="Tetratricopeptide repeat domain"/>
    <property type="match status" value="2"/>
</dbReference>
<organism evidence="4 5">
    <name type="scientific">Kistimonas scapharcae</name>
    <dbReference type="NCBI Taxonomy" id="1036133"/>
    <lineage>
        <taxon>Bacteria</taxon>
        <taxon>Pseudomonadati</taxon>
        <taxon>Pseudomonadota</taxon>
        <taxon>Gammaproteobacteria</taxon>
        <taxon>Oceanospirillales</taxon>
        <taxon>Endozoicomonadaceae</taxon>
        <taxon>Kistimonas</taxon>
    </lineage>
</organism>
<feature type="repeat" description="TPR" evidence="3">
    <location>
        <begin position="565"/>
        <end position="598"/>
    </location>
</feature>
<keyword evidence="5" id="KW-1185">Reference proteome</keyword>
<accession>A0ABP8V8K5</accession>
<evidence type="ECO:0000313" key="5">
    <source>
        <dbReference type="Proteomes" id="UP001500604"/>
    </source>
</evidence>
<dbReference type="Proteomes" id="UP001500604">
    <property type="component" value="Unassembled WGS sequence"/>
</dbReference>
<evidence type="ECO:0000256" key="3">
    <source>
        <dbReference type="PROSITE-ProRule" id="PRU00339"/>
    </source>
</evidence>
<reference evidence="5" key="1">
    <citation type="journal article" date="2019" name="Int. J. Syst. Evol. Microbiol.">
        <title>The Global Catalogue of Microorganisms (GCM) 10K type strain sequencing project: providing services to taxonomists for standard genome sequencing and annotation.</title>
        <authorList>
            <consortium name="The Broad Institute Genomics Platform"/>
            <consortium name="The Broad Institute Genome Sequencing Center for Infectious Disease"/>
            <person name="Wu L."/>
            <person name="Ma J."/>
        </authorList>
    </citation>
    <scope>NUCLEOTIDE SEQUENCE [LARGE SCALE GENOMIC DNA]</scope>
    <source>
        <strain evidence="5">JCM 17805</strain>
    </source>
</reference>
<dbReference type="InterPro" id="IPR051685">
    <property type="entry name" value="Ycf3/AcsC/BcsC/TPR_MFPF"/>
</dbReference>
<sequence length="612" mass="68644">MDIRQLQILCLGRDVFVTALVSLLHQARFPGKKNITLLKIRSRLRYLPLLLATVAFAGCAHLASMSPPGTDDGQATVEESSEPVASFEPDTLYDLLVAEVAGHNQRFDLALGNYLQQAHKTGDPGLAERAYQIAAYIGARQASRDAAELWASVDAENPAALQARAIELARAGEYQVAADEMLRVLEMAGDASFEFVAVSAADQGQEERDMLIATFDQALKRYPNNSQVLLGKAILLQYNGRNAEAIKLCDRILKREDNLKAVMLKGRVLMAMERPDDARRFLADYIEDAPDNTRLRLLYARVLVHAQQLDQAQEQFEILLLQSPNEPDILLSLGLITFENNMPEEAVGYFERLAAFNSHKSLAEFYLGRLAQQQDDWQLARQHYLNVGVGKQLIPAYAALVQMLADHEMWPQAVKDLRAARELYPAFVPQFYLMEGDVLIEQRAYEQAAEVLNKAIKTYPDNINLLYARAMLAEKMSDLALLEKDLRGILAIDAENAAALNALGYTLADRTERFDEAEELVGKAYELKPDDPAIIDSMGWVAYRQQDYEKALRYLRAAYEKMPDAEVAAHLGEVLWVKGSRKEAALLWEQALERQPDSEILKETMERLQGGQ</sequence>
<proteinExistence type="predicted"/>
<dbReference type="InterPro" id="IPR011990">
    <property type="entry name" value="TPR-like_helical_dom_sf"/>
</dbReference>
<dbReference type="RefSeq" id="WP_345198316.1">
    <property type="nucleotide sequence ID" value="NZ_BAABFL010000464.1"/>
</dbReference>
<keyword evidence="2 3" id="KW-0802">TPR repeat</keyword>
<dbReference type="SMART" id="SM00028">
    <property type="entry name" value="TPR"/>
    <property type="match status" value="7"/>
</dbReference>
<evidence type="ECO:0000256" key="2">
    <source>
        <dbReference type="ARBA" id="ARBA00022803"/>
    </source>
</evidence>
<dbReference type="SUPFAM" id="SSF48452">
    <property type="entry name" value="TPR-like"/>
    <property type="match status" value="3"/>
</dbReference>
<name>A0ABP8V8K5_9GAMM</name>
<gene>
    <name evidence="4" type="ORF">GCM10023116_41430</name>
</gene>
<dbReference type="Pfam" id="PF14559">
    <property type="entry name" value="TPR_19"/>
    <property type="match status" value="1"/>
</dbReference>
<evidence type="ECO:0000313" key="4">
    <source>
        <dbReference type="EMBL" id="GAA4651859.1"/>
    </source>
</evidence>